<name>A0A6P8BB93_PYRGI</name>
<dbReference type="Gene3D" id="1.10.287.1490">
    <property type="match status" value="1"/>
</dbReference>
<feature type="region of interest" description="Disordered" evidence="2">
    <location>
        <begin position="276"/>
        <end position="319"/>
    </location>
</feature>
<proteinExistence type="predicted"/>
<sequence>MPQIPTLSAQRNRVTAQATLSKMLGDNLTARINELDRAGLEIPIHDKDAFVDDADASEKIIKVDDMIKDSVETREKCDEIISRRARTLALVDAKGAALDAEIKAMPNITAPANKHQLQAAQLDCLLPVLRQVLSHEAGKKLLKTLAPELSAELGLPIQDTQAVALAEEVDQLKHDLCTRETELARASQDLATALTNVDKLERQKAQAIAHYNDIKDKYQLLKSQSTEEAESSRLLVKERDREIAKLKQDLVTRDDDLIEIGKQLAERDNQLNTTKSDLQRQIESKGRAKTEVRDLRSKLDDTRKNTAAAEADKEAANKASATANAEMEVANKKVTTLKEELAKVKRAYDADVKAHEKVLSMWRERAAKLDNTVTDLTQSKSKLNEHIDAVTFTKGALEKQTKALLDGITGSSVNKDDLHALLTALDDDLVAPTIDIQPQTWAIEVWDMPTLDPFVPAKAEGISGGFIYDEPH</sequence>
<reference evidence="4" key="2">
    <citation type="submission" date="2019-10" db="EMBL/GenBank/DDBJ databases">
        <authorList>
            <consortium name="NCBI Genome Project"/>
        </authorList>
    </citation>
    <scope>NUCLEOTIDE SEQUENCE</scope>
    <source>
        <strain evidence="4">NI907</strain>
    </source>
</reference>
<reference evidence="4" key="3">
    <citation type="submission" date="2025-08" db="UniProtKB">
        <authorList>
            <consortium name="RefSeq"/>
        </authorList>
    </citation>
    <scope>IDENTIFICATION</scope>
    <source>
        <strain evidence="4">NI907</strain>
    </source>
</reference>
<dbReference type="Proteomes" id="UP000515153">
    <property type="component" value="Unplaced"/>
</dbReference>
<evidence type="ECO:0000256" key="1">
    <source>
        <dbReference type="SAM" id="Coils"/>
    </source>
</evidence>
<dbReference type="RefSeq" id="XP_030984324.1">
    <property type="nucleotide sequence ID" value="XM_031122707.1"/>
</dbReference>
<accession>A0A6P8BB93</accession>
<reference evidence="4" key="1">
    <citation type="journal article" date="2019" name="Mol. Biol. Evol.">
        <title>Blast fungal genomes show frequent chromosomal changes, gene gains and losses, and effector gene turnover.</title>
        <authorList>
            <person name="Gomez Luciano L.B."/>
            <person name="Jason Tsai I."/>
            <person name="Chuma I."/>
            <person name="Tosa Y."/>
            <person name="Chen Y.H."/>
            <person name="Li J.Y."/>
            <person name="Li M.Y."/>
            <person name="Jade Lu M.Y."/>
            <person name="Nakayashiki H."/>
            <person name="Li W.H."/>
        </authorList>
    </citation>
    <scope>NUCLEOTIDE SEQUENCE</scope>
    <source>
        <strain evidence="4">NI907</strain>
    </source>
</reference>
<evidence type="ECO:0000256" key="2">
    <source>
        <dbReference type="SAM" id="MobiDB-lite"/>
    </source>
</evidence>
<dbReference type="KEGG" id="pgri:PgNI_02646"/>
<evidence type="ECO:0000313" key="4">
    <source>
        <dbReference type="RefSeq" id="XP_030984324.1"/>
    </source>
</evidence>
<keyword evidence="1" id="KW-0175">Coiled coil</keyword>
<feature type="coiled-coil region" evidence="1">
    <location>
        <begin position="183"/>
        <end position="217"/>
    </location>
</feature>
<evidence type="ECO:0000313" key="3">
    <source>
        <dbReference type="Proteomes" id="UP000515153"/>
    </source>
</evidence>
<gene>
    <name evidence="4" type="ORF">PgNI_02646</name>
</gene>
<dbReference type="AlphaFoldDB" id="A0A6P8BB93"/>
<organism evidence="3 4">
    <name type="scientific">Pyricularia grisea</name>
    <name type="common">Crabgrass-specific blast fungus</name>
    <name type="synonym">Magnaporthe grisea</name>
    <dbReference type="NCBI Taxonomy" id="148305"/>
    <lineage>
        <taxon>Eukaryota</taxon>
        <taxon>Fungi</taxon>
        <taxon>Dikarya</taxon>
        <taxon>Ascomycota</taxon>
        <taxon>Pezizomycotina</taxon>
        <taxon>Sordariomycetes</taxon>
        <taxon>Sordariomycetidae</taxon>
        <taxon>Magnaporthales</taxon>
        <taxon>Pyriculariaceae</taxon>
        <taxon>Pyricularia</taxon>
    </lineage>
</organism>
<dbReference type="GeneID" id="41957618"/>
<protein>
    <submittedName>
        <fullName evidence="4">Uncharacterized protein</fullName>
    </submittedName>
</protein>
<feature type="compositionally biased region" description="Basic and acidic residues" evidence="2">
    <location>
        <begin position="277"/>
        <end position="316"/>
    </location>
</feature>
<keyword evidence="3" id="KW-1185">Reference proteome</keyword>